<comment type="caution">
    <text evidence="1">The sequence shown here is derived from an EMBL/GenBank/DDBJ whole genome shotgun (WGS) entry which is preliminary data.</text>
</comment>
<gene>
    <name evidence="1" type="ORF">GCM10010384_07650</name>
</gene>
<evidence type="ECO:0000313" key="2">
    <source>
        <dbReference type="Proteomes" id="UP000653308"/>
    </source>
</evidence>
<accession>A0ABQ2Z697</accession>
<evidence type="ECO:0000313" key="1">
    <source>
        <dbReference type="EMBL" id="GGY05947.1"/>
    </source>
</evidence>
<proteinExistence type="predicted"/>
<name>A0ABQ2Z697_9ACTN</name>
<dbReference type="Proteomes" id="UP000653308">
    <property type="component" value="Unassembled WGS sequence"/>
</dbReference>
<dbReference type="EMBL" id="BMWE01000002">
    <property type="protein sequence ID" value="GGY05947.1"/>
    <property type="molecule type" value="Genomic_DNA"/>
</dbReference>
<keyword evidence="2" id="KW-1185">Reference proteome</keyword>
<sequence>MGIGPTRDVVMAEGTVETVQPGEPTEQDAELSAAKAWFDPRGLTTPYLRFRVVPRRVKARREAGELDGRELMRDGRWLTTD</sequence>
<protein>
    <submittedName>
        <fullName evidence="1">Uncharacterized protein</fullName>
    </submittedName>
</protein>
<organism evidence="1 2">
    <name type="scientific">Streptomyces djakartensis</name>
    <dbReference type="NCBI Taxonomy" id="68193"/>
    <lineage>
        <taxon>Bacteria</taxon>
        <taxon>Bacillati</taxon>
        <taxon>Actinomycetota</taxon>
        <taxon>Actinomycetes</taxon>
        <taxon>Kitasatosporales</taxon>
        <taxon>Streptomycetaceae</taxon>
        <taxon>Streptomyces</taxon>
    </lineage>
</organism>
<reference evidence="2" key="1">
    <citation type="journal article" date="2019" name="Int. J. Syst. Evol. Microbiol.">
        <title>The Global Catalogue of Microorganisms (GCM) 10K type strain sequencing project: providing services to taxonomists for standard genome sequencing and annotation.</title>
        <authorList>
            <consortium name="The Broad Institute Genomics Platform"/>
            <consortium name="The Broad Institute Genome Sequencing Center for Infectious Disease"/>
            <person name="Wu L."/>
            <person name="Ma J."/>
        </authorList>
    </citation>
    <scope>NUCLEOTIDE SEQUENCE [LARGE SCALE GENOMIC DNA]</scope>
    <source>
        <strain evidence="2">JCM 4957</strain>
    </source>
</reference>
<dbReference type="Gene3D" id="2.30.110.10">
    <property type="entry name" value="Electron Transport, Fmn-binding Protein, Chain A"/>
    <property type="match status" value="1"/>
</dbReference>
<dbReference type="InterPro" id="IPR012349">
    <property type="entry name" value="Split_barrel_FMN-bd"/>
</dbReference>